<accession>A0A5Q4Z3X5</accession>
<sequence>MKKALLITSIAIIISGCNDNSTDAPGSTELRNVSVNYQTIELGEQPLMDVEGNLYVMSEDSNGYYHWLINSGYKLCIDDNLGHRCIDHITIDNAPIAIEVAGEATISVTHDQTEKSLGLSKSYTLTGNAHLTTNETNLTIEMKNTEWAYVTMLYAPSIIAEIPEMLNSNNEWRQMSYPAYGGGYWYEYVNTSTKIKALTREWNYLNIDLKDPQPNKHYAYYVSESPKESQVGFVIKNQWEEPTLIEIK</sequence>
<evidence type="ECO:0000313" key="1">
    <source>
        <dbReference type="EMBL" id="VVV02785.1"/>
    </source>
</evidence>
<proteinExistence type="predicted"/>
<evidence type="ECO:0008006" key="2">
    <source>
        <dbReference type="Google" id="ProtNLM"/>
    </source>
</evidence>
<gene>
    <name evidence="1" type="ORF">AW0309160_00110</name>
</gene>
<dbReference type="EMBL" id="LR721750">
    <property type="protein sequence ID" value="VVV02785.1"/>
    <property type="molecule type" value="Genomic_DNA"/>
</dbReference>
<dbReference type="PROSITE" id="PS51257">
    <property type="entry name" value="PROKAR_LIPOPROTEIN"/>
    <property type="match status" value="1"/>
</dbReference>
<reference evidence="1" key="1">
    <citation type="submission" date="2019-09" db="EMBL/GenBank/DDBJ databases">
        <authorList>
            <person name="Hjerde E."/>
        </authorList>
    </citation>
    <scope>NUCLEOTIDE SEQUENCE</scope>
    <source>
        <strain evidence="1">06/09/160</strain>
    </source>
</reference>
<protein>
    <recommendedName>
        <fullName evidence="2">Lipoprotein</fullName>
    </recommendedName>
</protein>
<name>A0A5Q4Z3X5_9GAMM</name>
<dbReference type="AlphaFoldDB" id="A0A5Q4Z3X5"/>
<organism evidence="1">
    <name type="scientific">Aliivibrio wodanis</name>
    <dbReference type="NCBI Taxonomy" id="80852"/>
    <lineage>
        <taxon>Bacteria</taxon>
        <taxon>Pseudomonadati</taxon>
        <taxon>Pseudomonadota</taxon>
        <taxon>Gammaproteobacteria</taxon>
        <taxon>Vibrionales</taxon>
        <taxon>Vibrionaceae</taxon>
        <taxon>Aliivibrio</taxon>
    </lineage>
</organism>